<dbReference type="FunFam" id="3.30.390.10:FF:000001">
    <property type="entry name" value="Enolase"/>
    <property type="match status" value="1"/>
</dbReference>
<dbReference type="FunFam" id="3.20.20.120:FF:000002">
    <property type="entry name" value="Enolase 1"/>
    <property type="match status" value="1"/>
</dbReference>
<keyword evidence="8" id="KW-0324">Glycolysis</keyword>
<evidence type="ECO:0000313" key="14">
    <source>
        <dbReference type="Proteomes" id="UP000601435"/>
    </source>
</evidence>
<dbReference type="InterPro" id="IPR020810">
    <property type="entry name" value="Enolase_C"/>
</dbReference>
<comment type="cofactor">
    <cofactor evidence="1">
        <name>Mg(2+)</name>
        <dbReference type="ChEBI" id="CHEBI:18420"/>
    </cofactor>
</comment>
<evidence type="ECO:0000313" key="13">
    <source>
        <dbReference type="EMBL" id="CAE7771123.1"/>
    </source>
</evidence>
<dbReference type="SFLD" id="SFLDG00178">
    <property type="entry name" value="enolase"/>
    <property type="match status" value="1"/>
</dbReference>
<dbReference type="InterPro" id="IPR000941">
    <property type="entry name" value="Enolase"/>
</dbReference>
<protein>
    <recommendedName>
        <fullName evidence="5">phosphopyruvate hydratase</fullName>
        <ecNumber evidence="5">4.2.1.11</ecNumber>
    </recommendedName>
</protein>
<dbReference type="Gene3D" id="3.20.20.120">
    <property type="entry name" value="Enolase-like C-terminal domain"/>
    <property type="match status" value="1"/>
</dbReference>
<comment type="subcellular location">
    <subcellularLocation>
        <location evidence="2">Cytoplasm</location>
    </subcellularLocation>
</comment>
<gene>
    <name evidence="13" type="primary">Eno2</name>
    <name evidence="13" type="ORF">SNEC2469_LOCUS22527</name>
</gene>
<dbReference type="SFLD" id="SFLDF00002">
    <property type="entry name" value="enolase"/>
    <property type="match status" value="1"/>
</dbReference>
<feature type="domain" description="Enolase C-terminal TIM barrel" evidence="11">
    <location>
        <begin position="1275"/>
        <end position="1570"/>
    </location>
</feature>
<proteinExistence type="inferred from homology"/>
<dbReference type="Pfam" id="PF03952">
    <property type="entry name" value="Enolase_N"/>
    <property type="match status" value="1"/>
</dbReference>
<evidence type="ECO:0000259" key="12">
    <source>
        <dbReference type="SMART" id="SM01193"/>
    </source>
</evidence>
<dbReference type="PANTHER" id="PTHR11902:SF1">
    <property type="entry name" value="ENOLASE"/>
    <property type="match status" value="1"/>
</dbReference>
<dbReference type="NCBIfam" id="TIGR01060">
    <property type="entry name" value="eno"/>
    <property type="match status" value="1"/>
</dbReference>
<name>A0A812Y803_9DINO</name>
<keyword evidence="6" id="KW-0963">Cytoplasm</keyword>
<dbReference type="Gene3D" id="3.30.390.10">
    <property type="entry name" value="Enolase-like, N-terminal domain"/>
    <property type="match status" value="1"/>
</dbReference>
<evidence type="ECO:0000256" key="3">
    <source>
        <dbReference type="ARBA" id="ARBA00005031"/>
    </source>
</evidence>
<dbReference type="InterPro" id="IPR020811">
    <property type="entry name" value="Enolase_N"/>
</dbReference>
<dbReference type="PROSITE" id="PS00164">
    <property type="entry name" value="ENOLASE"/>
    <property type="match status" value="1"/>
</dbReference>
<dbReference type="SUPFAM" id="SSF54826">
    <property type="entry name" value="Enolase N-terminal domain-like"/>
    <property type="match status" value="1"/>
</dbReference>
<dbReference type="SUPFAM" id="SSF51604">
    <property type="entry name" value="Enolase C-terminal domain-like"/>
    <property type="match status" value="1"/>
</dbReference>
<dbReference type="InterPro" id="IPR036849">
    <property type="entry name" value="Enolase-like_C_sf"/>
</dbReference>
<evidence type="ECO:0000256" key="2">
    <source>
        <dbReference type="ARBA" id="ARBA00004496"/>
    </source>
</evidence>
<evidence type="ECO:0000256" key="6">
    <source>
        <dbReference type="ARBA" id="ARBA00022490"/>
    </source>
</evidence>
<dbReference type="InterPro" id="IPR002885">
    <property type="entry name" value="PPR_rpt"/>
</dbReference>
<organism evidence="13 14">
    <name type="scientific">Symbiodinium necroappetens</name>
    <dbReference type="NCBI Taxonomy" id="1628268"/>
    <lineage>
        <taxon>Eukaryota</taxon>
        <taxon>Sar</taxon>
        <taxon>Alveolata</taxon>
        <taxon>Dinophyceae</taxon>
        <taxon>Suessiales</taxon>
        <taxon>Symbiodiniaceae</taxon>
        <taxon>Symbiodinium</taxon>
    </lineage>
</organism>
<evidence type="ECO:0000259" key="11">
    <source>
        <dbReference type="SMART" id="SM01192"/>
    </source>
</evidence>
<keyword evidence="14" id="KW-1185">Reference proteome</keyword>
<evidence type="ECO:0000256" key="9">
    <source>
        <dbReference type="ARBA" id="ARBA00023239"/>
    </source>
</evidence>
<dbReference type="OrthoDB" id="1739814at2759"/>
<dbReference type="SFLD" id="SFLDS00001">
    <property type="entry name" value="Enolase"/>
    <property type="match status" value="1"/>
</dbReference>
<feature type="repeat" description="PPR" evidence="10">
    <location>
        <begin position="6"/>
        <end position="40"/>
    </location>
</feature>
<dbReference type="Pfam" id="PF00113">
    <property type="entry name" value="Enolase_C"/>
    <property type="match status" value="1"/>
</dbReference>
<feature type="domain" description="Enolase N-terminal" evidence="12">
    <location>
        <begin position="1136"/>
        <end position="1266"/>
    </location>
</feature>
<evidence type="ECO:0000256" key="10">
    <source>
        <dbReference type="PROSITE-ProRule" id="PRU00708"/>
    </source>
</evidence>
<dbReference type="HAMAP" id="MF_00318">
    <property type="entry name" value="Enolase"/>
    <property type="match status" value="1"/>
</dbReference>
<evidence type="ECO:0000256" key="4">
    <source>
        <dbReference type="ARBA" id="ARBA00009604"/>
    </source>
</evidence>
<dbReference type="PRINTS" id="PR00148">
    <property type="entry name" value="ENOLASE"/>
</dbReference>
<dbReference type="GO" id="GO:0000287">
    <property type="term" value="F:magnesium ion binding"/>
    <property type="evidence" value="ECO:0007669"/>
    <property type="project" value="InterPro"/>
</dbReference>
<comment type="pathway">
    <text evidence="3">Carbohydrate degradation; glycolysis; pyruvate from D-glyceraldehyde 3-phosphate: step 4/5.</text>
</comment>
<feature type="non-terminal residue" evidence="13">
    <location>
        <position position="1574"/>
    </location>
</feature>
<keyword evidence="9" id="KW-0456">Lyase</keyword>
<reference evidence="13" key="1">
    <citation type="submission" date="2021-02" db="EMBL/GenBank/DDBJ databases">
        <authorList>
            <person name="Dougan E. K."/>
            <person name="Rhodes N."/>
            <person name="Thang M."/>
            <person name="Chan C."/>
        </authorList>
    </citation>
    <scope>NUCLEOTIDE SEQUENCE</scope>
</reference>
<evidence type="ECO:0000256" key="1">
    <source>
        <dbReference type="ARBA" id="ARBA00001946"/>
    </source>
</evidence>
<dbReference type="EC" id="4.2.1.11" evidence="5"/>
<dbReference type="Proteomes" id="UP000601435">
    <property type="component" value="Unassembled WGS sequence"/>
</dbReference>
<dbReference type="SMART" id="SM01193">
    <property type="entry name" value="Enolase_N"/>
    <property type="match status" value="1"/>
</dbReference>
<dbReference type="PANTHER" id="PTHR11902">
    <property type="entry name" value="ENOLASE"/>
    <property type="match status" value="1"/>
</dbReference>
<accession>A0A812Y803</accession>
<evidence type="ECO:0000256" key="5">
    <source>
        <dbReference type="ARBA" id="ARBA00012058"/>
    </source>
</evidence>
<comment type="caution">
    <text evidence="13">The sequence shown here is derived from an EMBL/GenBank/DDBJ whole genome shotgun (WGS) entry which is preliminary data.</text>
</comment>
<comment type="similarity">
    <text evidence="4">Belongs to the enolase family.</text>
</comment>
<sequence>QHIELDVFVYGAATSVYAESSRWSLAEEIFDQVRSAGLRPDMVLRAKALTAEPMLQGPSPGRFRHLVFWQLSLWCLNYSGRCSMRRADEIAEGAAWDWPSGAFLRFGNESELIYTRITTSAGLTISDLQIIVPAAECREWNASDLGPYTLLIHMHDASYLELLLHITADENSTLFLGPSLEDGYEITLASEQGISSIRRLIASRVQGSTQEYPGRQGLSALPGARLSIRLSWQLLLGAGTLRIYNGSEPLAATQLLAFVDPAPPRLWSACPVGRSAPVLERDGTRPSECEETLQDVAAAGLQLGALSKGSALTAEVPSSDWQSWPLPLVLTDNRLEALENFSFMQGSILFADVVVRGVASPCNTTGCLALQRWDCFFRPGAGTGPCLLDFTEATGRNGWTLTAGVLSRASWTADFGADALVASGALLQDFPQQCGAPEAASTSFQSSAALELASAFPAASLPAVRDDVTTPFTVALCYCGSVGSCSDREDFVQAFGWVIHVCDRDDSSCDTSYLRVVPQQRFVTKLHGCNERRIWIRSSFGNLIFCPPGGACLSGTLNRIKFLEAGDAPPRPTWRTDNACQQRPCLGREPSSVAWPSPGDSLSLDGGFRVDYKVWSTFRVQFAAPPKTTVWVLIMQIVALVALVRQTVLAYALAARTLGVSPFSVPTETIRYVDKPGSFTLFSGIKSGATPLSFDGNRFQGADLRLFLSLDNEVGAAGATLVDAYGVRTKGQAELQSALDGECGTRDFSQTLVDEGLQSAEDAVAHRASATDLSSHFAFAGANQALTLRPMKAGTLVACYCGAISAQGTCGATWRLGGKSVVAERPSMAHLHLLQVGCLQGFCRLPAPGVGRTLQANRRMQVRRMQGPTGHSNVYQVSWGFKVTDNLRLVTSSALCADGSDVPGSAWNPEGTTAVKVGCPYGVNSSKVCEPSSVDEMLPVQLSDNLRTGVHIVHWLIEGPHSSVLTFSSPVTGLLRDGDAIYIEPNSILVDGRGLAAMTDTERFHAMALTGMGQFQDDGTNFLRHWHYVQLLTANENGLSATSKVRIPVGWPEDVEKPVIELASNQLQWYRSNVMNSQEEFRANGVVADLKVCWAPNEFSLRLVAMAKAVLEALKATGASDLSKAIEAVSAGLFKIKTLTGREILDSRGNPTVEVDLTTEGGVTVTAAVPSGASTGVHEACELRDGDKTRYLGKGVLKAVESVNTVLSTELKGFDVSKQKELDDKMIALDGTPNKSKLGANAILGVSMAAAKAAAQAKGIPLYQHFAELAGNGSKLTLPVPCFNVINGGSHAGNKLAFQEYFIIPVGASSFKDAMRIGSECYHTLKGIIKKKFGGDATLIGDEGGFAPPCDAKQGVELIMEAIEKAGYKDKCKIGMDVAASEFKVEGADCYDLGTWYAEAEKTPDLKMTGVQLADFYADLCKNYPLITIEDPFDQDDWAAWTAFTEKVGGPTQVVGDDLTVTNVTRVKKAIDDKACNALLLKVNQIGTVSESIDAVKLCKVNGWGVMCSHRSGETEDTTIADLAVGLCTGQIKTGAPCRSDRNAKYNQLMRIEEELGDKCAYAGETWRKPVWMA</sequence>
<dbReference type="InterPro" id="IPR029017">
    <property type="entry name" value="Enolase-like_N"/>
</dbReference>
<keyword evidence="7" id="KW-0460">Magnesium</keyword>
<dbReference type="UniPathway" id="UPA00109">
    <property type="reaction ID" value="UER00187"/>
</dbReference>
<dbReference type="GO" id="GO:0006096">
    <property type="term" value="P:glycolytic process"/>
    <property type="evidence" value="ECO:0007669"/>
    <property type="project" value="UniProtKB-UniPathway"/>
</dbReference>
<evidence type="ECO:0000256" key="7">
    <source>
        <dbReference type="ARBA" id="ARBA00022842"/>
    </source>
</evidence>
<evidence type="ECO:0000256" key="8">
    <source>
        <dbReference type="ARBA" id="ARBA00023152"/>
    </source>
</evidence>
<dbReference type="EMBL" id="CAJNJA010041008">
    <property type="protein sequence ID" value="CAE7771123.1"/>
    <property type="molecule type" value="Genomic_DNA"/>
</dbReference>
<dbReference type="GO" id="GO:0004634">
    <property type="term" value="F:phosphopyruvate hydratase activity"/>
    <property type="evidence" value="ECO:0007669"/>
    <property type="project" value="UniProtKB-EC"/>
</dbReference>
<dbReference type="InterPro" id="IPR020809">
    <property type="entry name" value="Enolase_CS"/>
</dbReference>
<dbReference type="SMART" id="SM01192">
    <property type="entry name" value="Enolase_C"/>
    <property type="match status" value="1"/>
</dbReference>
<dbReference type="GO" id="GO:0000015">
    <property type="term" value="C:phosphopyruvate hydratase complex"/>
    <property type="evidence" value="ECO:0007669"/>
    <property type="project" value="InterPro"/>
</dbReference>
<dbReference type="CDD" id="cd03313">
    <property type="entry name" value="enolase"/>
    <property type="match status" value="1"/>
</dbReference>
<dbReference type="PROSITE" id="PS51375">
    <property type="entry name" value="PPR"/>
    <property type="match status" value="1"/>
</dbReference>